<dbReference type="AlphaFoldDB" id="A0A8J3JBN9"/>
<dbReference type="RefSeq" id="WP_203660767.1">
    <property type="nucleotide sequence ID" value="NZ_BAAAZM010000015.1"/>
</dbReference>
<reference evidence="1" key="1">
    <citation type="submission" date="2021-01" db="EMBL/GenBank/DDBJ databases">
        <title>Whole genome shotgun sequence of Actinocatenispora rupis NBRC 107355.</title>
        <authorList>
            <person name="Komaki H."/>
            <person name="Tamura T."/>
        </authorList>
    </citation>
    <scope>NUCLEOTIDE SEQUENCE</scope>
    <source>
        <strain evidence="1">NBRC 107355</strain>
    </source>
</reference>
<keyword evidence="2" id="KW-1185">Reference proteome</keyword>
<accession>A0A8J3JBN9</accession>
<dbReference type="Proteomes" id="UP000612808">
    <property type="component" value="Unassembled WGS sequence"/>
</dbReference>
<gene>
    <name evidence="1" type="ORF">Aru02nite_44760</name>
</gene>
<evidence type="ECO:0000313" key="1">
    <source>
        <dbReference type="EMBL" id="GID13587.1"/>
    </source>
</evidence>
<name>A0A8J3JBN9_9ACTN</name>
<organism evidence="1 2">
    <name type="scientific">Actinocatenispora rupis</name>
    <dbReference type="NCBI Taxonomy" id="519421"/>
    <lineage>
        <taxon>Bacteria</taxon>
        <taxon>Bacillati</taxon>
        <taxon>Actinomycetota</taxon>
        <taxon>Actinomycetes</taxon>
        <taxon>Micromonosporales</taxon>
        <taxon>Micromonosporaceae</taxon>
        <taxon>Actinocatenispora</taxon>
    </lineage>
</organism>
<evidence type="ECO:0008006" key="3">
    <source>
        <dbReference type="Google" id="ProtNLM"/>
    </source>
</evidence>
<protein>
    <recommendedName>
        <fullName evidence="3">Excreted virulence factor EspC, type VII ESX diderm</fullName>
    </recommendedName>
</protein>
<dbReference type="EMBL" id="BOMB01000025">
    <property type="protein sequence ID" value="GID13587.1"/>
    <property type="molecule type" value="Genomic_DNA"/>
</dbReference>
<evidence type="ECO:0000313" key="2">
    <source>
        <dbReference type="Proteomes" id="UP000612808"/>
    </source>
</evidence>
<comment type="caution">
    <text evidence="1">The sequence shown here is derived from an EMBL/GenBank/DDBJ whole genome shotgun (WGS) entry which is preliminary data.</text>
</comment>
<sequence length="147" mass="15424">MGHDWSVDLGSTKKIEVDTEHLENITKYLKVLSDSINDDLLPYLDEVNRDVAFGYGGVKMIQGDGGGQASAFGSPNIATIADLGKKVGDAYTAVKESLTAIAGDFDASGSAISSIAEKYKSSDDRNNASMKDFDTAFSAAKSSGTNG</sequence>
<proteinExistence type="predicted"/>